<dbReference type="KEGG" id="tet:TTHERM_01140380"/>
<dbReference type="OrthoDB" id="77931at2759"/>
<dbReference type="EMBL" id="GG662842">
    <property type="protein sequence ID" value="EAR88322.2"/>
    <property type="molecule type" value="Genomic_DNA"/>
</dbReference>
<dbReference type="Proteomes" id="UP000009168">
    <property type="component" value="Unassembled WGS sequence"/>
</dbReference>
<sequence length="501" mass="56996">MINKVSLFNLKNIDSGVFEIIQIDKVNSDLFKISIFQIELEYKQSKNSIYFSQIFADLQSQGFIQFLNLNGFSDFKLDLSQILNGSSSDFGGCLNFMNTFQVNQISQVKISNSTFKQCKSKLLGGAISGVSTIGDQNKFIQCTSQIGGAIYFIQKTDSIPNLNEFSENTGYLAANNYNKYPLDLKIDEILEINNNNNNPNNSNLFIKTDQYLYPGLTYIIKFSIQVDGNWYDQYTDNNNFGNLYNFLISPSNNFVSTTPAQLFSLNYPFLIWSAQDVKFNGQQTVNLEVINISLVKLYSIKSSYYKIYNGCKEQGMERVYLQSHQNTLFICKYCEQMKASYSGVCQSCQSDYFSQCYGNYSQLKQSYWRSKYSVESQDIYYCMNNPENCQGGSGIGNELCYEGHIGAQCLNCDIYGTYWNEKYSSVGFFQCVKCNSISSNAIKITILIVVLILSLSTSYQVNSQKLIQFLLFLSFSSYFTIPQVPLSSLQTAQFLNINLNL</sequence>
<name>Q22SQ3_TETTS</name>
<dbReference type="PANTHER" id="PTHR11319">
    <property type="entry name" value="G PROTEIN-COUPLED RECEPTOR-RELATED"/>
    <property type="match status" value="1"/>
</dbReference>
<evidence type="ECO:0000313" key="2">
    <source>
        <dbReference type="Proteomes" id="UP000009168"/>
    </source>
</evidence>
<dbReference type="RefSeq" id="XP_001008567.2">
    <property type="nucleotide sequence ID" value="XM_001008567.2"/>
</dbReference>
<gene>
    <name evidence="1" type="ORF">TTHERM_01140380</name>
</gene>
<dbReference type="InParanoid" id="Q22SQ3"/>
<protein>
    <recommendedName>
        <fullName evidence="3">Transmembrane protein</fullName>
    </recommendedName>
</protein>
<dbReference type="GeneID" id="7833011"/>
<dbReference type="AlphaFoldDB" id="Q22SQ3"/>
<accession>Q22SQ3</accession>
<dbReference type="PANTHER" id="PTHR11319:SF35">
    <property type="entry name" value="OUTER MEMBRANE PROTEIN PMPC-RELATED"/>
    <property type="match status" value="1"/>
</dbReference>
<reference evidence="2" key="1">
    <citation type="journal article" date="2006" name="PLoS Biol.">
        <title>Macronuclear genome sequence of the ciliate Tetrahymena thermophila, a model eukaryote.</title>
        <authorList>
            <person name="Eisen J.A."/>
            <person name="Coyne R.S."/>
            <person name="Wu M."/>
            <person name="Wu D."/>
            <person name="Thiagarajan M."/>
            <person name="Wortman J.R."/>
            <person name="Badger J.H."/>
            <person name="Ren Q."/>
            <person name="Amedeo P."/>
            <person name="Jones K.M."/>
            <person name="Tallon L.J."/>
            <person name="Delcher A.L."/>
            <person name="Salzberg S.L."/>
            <person name="Silva J.C."/>
            <person name="Haas B.J."/>
            <person name="Majoros W.H."/>
            <person name="Farzad M."/>
            <person name="Carlton J.M."/>
            <person name="Smith R.K. Jr."/>
            <person name="Garg J."/>
            <person name="Pearlman R.E."/>
            <person name="Karrer K.M."/>
            <person name="Sun L."/>
            <person name="Manning G."/>
            <person name="Elde N.C."/>
            <person name="Turkewitz A.P."/>
            <person name="Asai D.J."/>
            <person name="Wilkes D.E."/>
            <person name="Wang Y."/>
            <person name="Cai H."/>
            <person name="Collins K."/>
            <person name="Stewart B.A."/>
            <person name="Lee S.R."/>
            <person name="Wilamowska K."/>
            <person name="Weinberg Z."/>
            <person name="Ruzzo W.L."/>
            <person name="Wloga D."/>
            <person name="Gaertig J."/>
            <person name="Frankel J."/>
            <person name="Tsao C.-C."/>
            <person name="Gorovsky M.A."/>
            <person name="Keeling P.J."/>
            <person name="Waller R.F."/>
            <person name="Patron N.J."/>
            <person name="Cherry J.M."/>
            <person name="Stover N.A."/>
            <person name="Krieger C.J."/>
            <person name="del Toro C."/>
            <person name="Ryder H.F."/>
            <person name="Williamson S.C."/>
            <person name="Barbeau R.A."/>
            <person name="Hamilton E.P."/>
            <person name="Orias E."/>
        </authorList>
    </citation>
    <scope>NUCLEOTIDE SEQUENCE [LARGE SCALE GENOMIC DNA]</scope>
    <source>
        <strain evidence="2">SB210</strain>
    </source>
</reference>
<organism evidence="1 2">
    <name type="scientific">Tetrahymena thermophila (strain SB210)</name>
    <dbReference type="NCBI Taxonomy" id="312017"/>
    <lineage>
        <taxon>Eukaryota</taxon>
        <taxon>Sar</taxon>
        <taxon>Alveolata</taxon>
        <taxon>Ciliophora</taxon>
        <taxon>Intramacronucleata</taxon>
        <taxon>Oligohymenophorea</taxon>
        <taxon>Hymenostomatida</taxon>
        <taxon>Tetrahymenina</taxon>
        <taxon>Tetrahymenidae</taxon>
        <taxon>Tetrahymena</taxon>
    </lineage>
</organism>
<dbReference type="HOGENOM" id="CLU_732582_0_0_1"/>
<evidence type="ECO:0000313" key="1">
    <source>
        <dbReference type="EMBL" id="EAR88322.2"/>
    </source>
</evidence>
<evidence type="ECO:0008006" key="3">
    <source>
        <dbReference type="Google" id="ProtNLM"/>
    </source>
</evidence>
<proteinExistence type="predicted"/>
<keyword evidence="2" id="KW-1185">Reference proteome</keyword>